<evidence type="ECO:0000313" key="3">
    <source>
        <dbReference type="EMBL" id="CAH0111586.1"/>
    </source>
</evidence>
<feature type="region of interest" description="Disordered" evidence="2">
    <location>
        <begin position="474"/>
        <end position="495"/>
    </location>
</feature>
<dbReference type="Proteomes" id="UP000789390">
    <property type="component" value="Unassembled WGS sequence"/>
</dbReference>
<reference evidence="3" key="1">
    <citation type="submission" date="2021-11" db="EMBL/GenBank/DDBJ databases">
        <authorList>
            <person name="Schell T."/>
        </authorList>
    </citation>
    <scope>NUCLEOTIDE SEQUENCE</scope>
    <source>
        <strain evidence="3">M5</strain>
    </source>
</reference>
<dbReference type="EMBL" id="CAKKLH010000314">
    <property type="protein sequence ID" value="CAH0111586.1"/>
    <property type="molecule type" value="Genomic_DNA"/>
</dbReference>
<name>A0A8J2RVU3_9CRUS</name>
<evidence type="ECO:0000256" key="1">
    <source>
        <dbReference type="SAM" id="Coils"/>
    </source>
</evidence>
<protein>
    <submittedName>
        <fullName evidence="3">Uncharacterized protein</fullName>
    </submittedName>
</protein>
<feature type="compositionally biased region" description="Polar residues" evidence="2">
    <location>
        <begin position="474"/>
        <end position="493"/>
    </location>
</feature>
<organism evidence="3 4">
    <name type="scientific">Daphnia galeata</name>
    <dbReference type="NCBI Taxonomy" id="27404"/>
    <lineage>
        <taxon>Eukaryota</taxon>
        <taxon>Metazoa</taxon>
        <taxon>Ecdysozoa</taxon>
        <taxon>Arthropoda</taxon>
        <taxon>Crustacea</taxon>
        <taxon>Branchiopoda</taxon>
        <taxon>Diplostraca</taxon>
        <taxon>Cladocera</taxon>
        <taxon>Anomopoda</taxon>
        <taxon>Daphniidae</taxon>
        <taxon>Daphnia</taxon>
    </lineage>
</organism>
<accession>A0A8J2RVU3</accession>
<keyword evidence="4" id="KW-1185">Reference proteome</keyword>
<dbReference type="AlphaFoldDB" id="A0A8J2RVU3"/>
<gene>
    <name evidence="3" type="ORF">DGAL_LOCUS15234</name>
</gene>
<dbReference type="OrthoDB" id="6336093at2759"/>
<feature type="coiled-coil region" evidence="1">
    <location>
        <begin position="208"/>
        <end position="242"/>
    </location>
</feature>
<evidence type="ECO:0000313" key="4">
    <source>
        <dbReference type="Proteomes" id="UP000789390"/>
    </source>
</evidence>
<proteinExistence type="predicted"/>
<evidence type="ECO:0000256" key="2">
    <source>
        <dbReference type="SAM" id="MobiDB-lite"/>
    </source>
</evidence>
<sequence length="547" mass="62672">MEKVKLDQLMSLQFPSSIDDENKTSVLLEDEALSIQQPPAYQCYKSVSVPAWNAYALGFQLNTPTSEDSYPLGTNKENINTNKGIATQIAPEEFSLEDVRHLQKLIRDLHAENIQKTLSYIKLEQAYYCMKDEVNDLKRGAKSKQIEDTSERSRNLDELENNERGLSNIKGKCETMQSEKANIRGLVNVCEERFEHFNAVVNDSNAILTENRKLLDAMMNKIQVLESELAVWMERSKEYERKLQVKSTLDNEIQADDADIPQRSAILNSRHLGSSVTLEEDTTTQRRRQNARNVNTFVYKYLAPKANSCFSGLKAVLCRCPVIHQTTNIERQMCSILSYLVTFVITTPIAIPRKDLTLLPEFTIEILKQIHKINRDGSYSFGFKASDGTFLIEQKNADGYVSGEFGRYANPKQFQLAEYISGSNIARQLIDSCSSYWYDYCYPCLCKILENKAFENRTSSSVFKMLEDSDTDTSIDVKNSSEVQNEKQNNLHNPNRPKFFKFGEAIFRYQSNDSKSEMLPTLPSPIDKFIRDLKIRKLYPSDEKNSD</sequence>
<comment type="caution">
    <text evidence="3">The sequence shown here is derived from an EMBL/GenBank/DDBJ whole genome shotgun (WGS) entry which is preliminary data.</text>
</comment>
<keyword evidence="1" id="KW-0175">Coiled coil</keyword>